<evidence type="ECO:0000313" key="2">
    <source>
        <dbReference type="Proteomes" id="UP000018948"/>
    </source>
</evidence>
<name>W2YZV6_PHYNI</name>
<sequence length="130" mass="14186">MSCGKRRRLERLRAPVSMRVCIEVVPVIKKAPLCALAVVALVPLALRGARDDQDGWRGCLRTLGARWSDGQGRMGCQSVPSEVWKCGVPGSRGNALISKRAVAWNAAGEFGINYEAKIYTMDRRGVVQST</sequence>
<proteinExistence type="predicted"/>
<dbReference type="Proteomes" id="UP000018948">
    <property type="component" value="Unassembled WGS sequence"/>
</dbReference>
<dbReference type="AlphaFoldDB" id="W2YZV6"/>
<accession>W2YZV6</accession>
<comment type="caution">
    <text evidence="1">The sequence shown here is derived from an EMBL/GenBank/DDBJ whole genome shotgun (WGS) entry which is preliminary data.</text>
</comment>
<evidence type="ECO:0000313" key="1">
    <source>
        <dbReference type="EMBL" id="ETP40667.1"/>
    </source>
</evidence>
<reference evidence="1 2" key="1">
    <citation type="submission" date="2013-11" db="EMBL/GenBank/DDBJ databases">
        <title>The Genome Sequence of Phytophthora parasitica P10297.</title>
        <authorList>
            <consortium name="The Broad Institute Genomics Platform"/>
            <person name="Russ C."/>
            <person name="Tyler B."/>
            <person name="Panabieres F."/>
            <person name="Shan W."/>
            <person name="Tripathy S."/>
            <person name="Grunwald N."/>
            <person name="Machado M."/>
            <person name="Johnson C.S."/>
            <person name="Walker B."/>
            <person name="Young S.K."/>
            <person name="Zeng Q."/>
            <person name="Gargeya S."/>
            <person name="Fitzgerald M."/>
            <person name="Haas B."/>
            <person name="Abouelleil A."/>
            <person name="Allen A.W."/>
            <person name="Alvarado L."/>
            <person name="Arachchi H.M."/>
            <person name="Berlin A.M."/>
            <person name="Chapman S.B."/>
            <person name="Gainer-Dewar J."/>
            <person name="Goldberg J."/>
            <person name="Griggs A."/>
            <person name="Gujja S."/>
            <person name="Hansen M."/>
            <person name="Howarth C."/>
            <person name="Imamovic A."/>
            <person name="Ireland A."/>
            <person name="Larimer J."/>
            <person name="McCowan C."/>
            <person name="Murphy C."/>
            <person name="Pearson M."/>
            <person name="Poon T.W."/>
            <person name="Priest M."/>
            <person name="Roberts A."/>
            <person name="Saif S."/>
            <person name="Shea T."/>
            <person name="Sisk P."/>
            <person name="Sykes S."/>
            <person name="Wortman J."/>
            <person name="Nusbaum C."/>
            <person name="Birren B."/>
        </authorList>
    </citation>
    <scope>NUCLEOTIDE SEQUENCE [LARGE SCALE GENOMIC DNA]</scope>
    <source>
        <strain evidence="1 2">P10297</strain>
    </source>
</reference>
<protein>
    <submittedName>
        <fullName evidence="1">Uncharacterized protein</fullName>
    </submittedName>
</protein>
<organism evidence="1 2">
    <name type="scientific">Phytophthora nicotianae P10297</name>
    <dbReference type="NCBI Taxonomy" id="1317064"/>
    <lineage>
        <taxon>Eukaryota</taxon>
        <taxon>Sar</taxon>
        <taxon>Stramenopiles</taxon>
        <taxon>Oomycota</taxon>
        <taxon>Peronosporomycetes</taxon>
        <taxon>Peronosporales</taxon>
        <taxon>Peronosporaceae</taxon>
        <taxon>Phytophthora</taxon>
    </lineage>
</organism>
<gene>
    <name evidence="1" type="ORF">F442_12048</name>
</gene>
<dbReference type="EMBL" id="ANIY01002516">
    <property type="protein sequence ID" value="ETP40667.1"/>
    <property type="molecule type" value="Genomic_DNA"/>
</dbReference>